<feature type="transmembrane region" description="Helical" evidence="1">
    <location>
        <begin position="12"/>
        <end position="35"/>
    </location>
</feature>
<dbReference type="PROSITE" id="PS50850">
    <property type="entry name" value="MFS"/>
    <property type="match status" value="1"/>
</dbReference>
<dbReference type="InterPro" id="IPR036259">
    <property type="entry name" value="MFS_trans_sf"/>
</dbReference>
<dbReference type="InterPro" id="IPR053160">
    <property type="entry name" value="MFS_DHA3_Transporter"/>
</dbReference>
<proteinExistence type="predicted"/>
<keyword evidence="1" id="KW-0812">Transmembrane</keyword>
<name>A0A382H053_9ZZZZ</name>
<reference evidence="3" key="1">
    <citation type="submission" date="2018-05" db="EMBL/GenBank/DDBJ databases">
        <authorList>
            <person name="Lanie J.A."/>
            <person name="Ng W.-L."/>
            <person name="Kazmierczak K.M."/>
            <person name="Andrzejewski T.M."/>
            <person name="Davidsen T.M."/>
            <person name="Wayne K.J."/>
            <person name="Tettelin H."/>
            <person name="Glass J.I."/>
            <person name="Rusch D."/>
            <person name="Podicherti R."/>
            <person name="Tsui H.-C.T."/>
            <person name="Winkler M.E."/>
        </authorList>
    </citation>
    <scope>NUCLEOTIDE SEQUENCE</scope>
</reference>
<keyword evidence="1" id="KW-1133">Transmembrane helix</keyword>
<sequence>MKFQAKVPPGLIYIVQGGFYGFSTAMVFTFIAVYYVETAGFNPLQLVLIGTVLEIAVFVFEIPTGIVADLYSRRLSVIIGICLIGITFVVEALVPIFVYILAMQIIRGIGHTFVSGALEAWLADEVGEENLAGILVRGSQVSQVAGMAGILVGMGLANVQVNLPVFAGGVILMVLAVGLALLMPESGFCPAPKEDRSSWQQMQQILQAGIKIVQQRPVLLILVSVSLFYGLSSEGVDRLWEVHMLKNFVFPDLGSLKPITWFGLINLGAIGINVLALGIARRGINMTDPWLAARALIWIDAFVVIAILVLGLTGQFALAVSATWTQRMLRTIGGPISSTWINQGLDPRVRATVLSMKGQVDALGQMIGGPLVGWIGTVWSTRAALATSALLLAPVLLMYWLSMQYNGRQLRE</sequence>
<dbReference type="InterPro" id="IPR011701">
    <property type="entry name" value="MFS"/>
</dbReference>
<dbReference type="Gene3D" id="1.20.1250.20">
    <property type="entry name" value="MFS general substrate transporter like domains"/>
    <property type="match status" value="1"/>
</dbReference>
<dbReference type="CDD" id="cd06174">
    <property type="entry name" value="MFS"/>
    <property type="match status" value="1"/>
</dbReference>
<accession>A0A382H053</accession>
<feature type="transmembrane region" description="Helical" evidence="1">
    <location>
        <begin position="291"/>
        <end position="318"/>
    </location>
</feature>
<dbReference type="PANTHER" id="PTHR23530:SF1">
    <property type="entry name" value="PERMEASE, MAJOR FACILITATOR SUPERFAMILY-RELATED"/>
    <property type="match status" value="1"/>
</dbReference>
<protein>
    <recommendedName>
        <fullName evidence="2">Major facilitator superfamily (MFS) profile domain-containing protein</fullName>
    </recommendedName>
</protein>
<organism evidence="3">
    <name type="scientific">marine metagenome</name>
    <dbReference type="NCBI Taxonomy" id="408172"/>
    <lineage>
        <taxon>unclassified sequences</taxon>
        <taxon>metagenomes</taxon>
        <taxon>ecological metagenomes</taxon>
    </lineage>
</organism>
<gene>
    <name evidence="3" type="ORF">METZ01_LOCUS233504</name>
</gene>
<evidence type="ECO:0000256" key="1">
    <source>
        <dbReference type="SAM" id="Phobius"/>
    </source>
</evidence>
<dbReference type="InterPro" id="IPR020846">
    <property type="entry name" value="MFS_dom"/>
</dbReference>
<feature type="transmembrane region" description="Helical" evidence="1">
    <location>
        <begin position="383"/>
        <end position="401"/>
    </location>
</feature>
<dbReference type="PANTHER" id="PTHR23530">
    <property type="entry name" value="TRANSPORT PROTEIN-RELATED"/>
    <property type="match status" value="1"/>
</dbReference>
<dbReference type="AlphaFoldDB" id="A0A382H053"/>
<feature type="transmembrane region" description="Helical" evidence="1">
    <location>
        <begin position="163"/>
        <end position="183"/>
    </location>
</feature>
<dbReference type="GO" id="GO:0022857">
    <property type="term" value="F:transmembrane transporter activity"/>
    <property type="evidence" value="ECO:0007669"/>
    <property type="project" value="InterPro"/>
</dbReference>
<feature type="transmembrane region" description="Helical" evidence="1">
    <location>
        <begin position="75"/>
        <end position="102"/>
    </location>
</feature>
<dbReference type="EMBL" id="UINC01058415">
    <property type="protein sequence ID" value="SVB80650.1"/>
    <property type="molecule type" value="Genomic_DNA"/>
</dbReference>
<feature type="transmembrane region" description="Helical" evidence="1">
    <location>
        <begin position="259"/>
        <end position="279"/>
    </location>
</feature>
<feature type="domain" description="Major facilitator superfamily (MFS) profile" evidence="2">
    <location>
        <begin position="10"/>
        <end position="406"/>
    </location>
</feature>
<evidence type="ECO:0000313" key="3">
    <source>
        <dbReference type="EMBL" id="SVB80650.1"/>
    </source>
</evidence>
<evidence type="ECO:0000259" key="2">
    <source>
        <dbReference type="PROSITE" id="PS50850"/>
    </source>
</evidence>
<dbReference type="SUPFAM" id="SSF103473">
    <property type="entry name" value="MFS general substrate transporter"/>
    <property type="match status" value="1"/>
</dbReference>
<feature type="transmembrane region" description="Helical" evidence="1">
    <location>
        <begin position="47"/>
        <end position="68"/>
    </location>
</feature>
<dbReference type="Pfam" id="PF07690">
    <property type="entry name" value="MFS_1"/>
    <property type="match status" value="1"/>
</dbReference>
<keyword evidence="1" id="KW-0472">Membrane</keyword>